<proteinExistence type="predicted"/>
<evidence type="ECO:0000313" key="5">
    <source>
        <dbReference type="EMBL" id="CAH7671618.1"/>
    </source>
</evidence>
<organism evidence="5 6">
    <name type="scientific">Phakopsora pachyrhizi</name>
    <name type="common">Asian soybean rust disease fungus</name>
    <dbReference type="NCBI Taxonomy" id="170000"/>
    <lineage>
        <taxon>Eukaryota</taxon>
        <taxon>Fungi</taxon>
        <taxon>Dikarya</taxon>
        <taxon>Basidiomycota</taxon>
        <taxon>Pucciniomycotina</taxon>
        <taxon>Pucciniomycetes</taxon>
        <taxon>Pucciniales</taxon>
        <taxon>Phakopsoraceae</taxon>
        <taxon>Phakopsora</taxon>
    </lineage>
</organism>
<dbReference type="InterPro" id="IPR015915">
    <property type="entry name" value="Kelch-typ_b-propeller"/>
</dbReference>
<evidence type="ECO:0000313" key="6">
    <source>
        <dbReference type="Proteomes" id="UP001153365"/>
    </source>
</evidence>
<protein>
    <submittedName>
        <fullName evidence="5">Uncharacterized protein</fullName>
    </submittedName>
</protein>
<dbReference type="AlphaFoldDB" id="A0AAV0ASW5"/>
<sequence length="702" mass="74615">MVNLSHRHPTPLVTIINPYHLISRLCLRSISEILIYFTSYHSLTIPSSSHSPVYHHNPHSTLRISQLFSSHSSLHPCLSHSLLALFISLLLLSSVSSQSQPLPCQRWAQQTTVSSSGTTPSSGPLNPTLWIQGGQLKTRPDQSSNTWTNALLSLDLSKPWNTGSPSLSLIRPDSGDPRSPPAVSLGALWSSADGQKLYLWGGQFSDNPTVTPGPMNMFEYDTRSGAWSTLSTSGDSVLRPSEGAGAVVPGIGTNSNSMAYYFGGHLDWASVPGWSNSTPRVFLDSLVQFDMGSLSWKNYSDFQPAKTAALASGVSEGTPTIRADGTLTYVPQVGTSAKGVLVAIGGGRNYQSNVQNSNRSIDNSALDVFDLATQTWVKQATQGKVPPPRVNHCAVRGTAKVNGNPIHQIFVYGGQIVNGTAQSTDMYILTIPGFTWTFVGDSLNAQPVARAGHTCDLIGSQMIVVGGYVASDLLCDSQSVYVFDTTYLTWKNTYNPGLPYKTPEMLASLVGGTGTGHATSSAGSVLGGDGTSDPDVSTPFGGHGGSGSVNTGAVVGGVLAAVLIILLLILAWFVLKKKAEARAKAQVAAAAAVAAAEAEAQAQARKRDHSINSYQRVVSGMYFGSEGIHEGMGYGSAASEDMAESAGFGLASDSRLQYYQAASDDPEHETERFEPQFSTRLVPKQQLRIMNPEEDPDGLKSP</sequence>
<dbReference type="EMBL" id="CALTRL010001220">
    <property type="protein sequence ID" value="CAH7671618.1"/>
    <property type="molecule type" value="Genomic_DNA"/>
</dbReference>
<evidence type="ECO:0000256" key="2">
    <source>
        <dbReference type="ARBA" id="ARBA00022737"/>
    </source>
</evidence>
<gene>
    <name evidence="5" type="ORF">PPACK8108_LOCUS6411</name>
</gene>
<dbReference type="SUPFAM" id="SSF117281">
    <property type="entry name" value="Kelch motif"/>
    <property type="match status" value="1"/>
</dbReference>
<keyword evidence="1" id="KW-0880">Kelch repeat</keyword>
<feature type="transmembrane region" description="Helical" evidence="4">
    <location>
        <begin position="553"/>
        <end position="575"/>
    </location>
</feature>
<dbReference type="PANTHER" id="PTHR46228">
    <property type="entry name" value="KELCH DOMAIN-CONTAINING PROTEIN"/>
    <property type="match status" value="1"/>
</dbReference>
<keyword evidence="4" id="KW-0812">Transmembrane</keyword>
<reference evidence="5" key="1">
    <citation type="submission" date="2022-06" db="EMBL/GenBank/DDBJ databases">
        <authorList>
            <consortium name="SYNGENTA / RWTH Aachen University"/>
        </authorList>
    </citation>
    <scope>NUCLEOTIDE SEQUENCE</scope>
</reference>
<dbReference type="PANTHER" id="PTHR46228:SF2">
    <property type="entry name" value="KELCH REPEAT PROTEIN (AFU_ORTHOLOGUE AFUA_4G14350)"/>
    <property type="match status" value="1"/>
</dbReference>
<evidence type="ECO:0000256" key="4">
    <source>
        <dbReference type="SAM" id="Phobius"/>
    </source>
</evidence>
<evidence type="ECO:0000256" key="1">
    <source>
        <dbReference type="ARBA" id="ARBA00022441"/>
    </source>
</evidence>
<dbReference type="Pfam" id="PF24681">
    <property type="entry name" value="Kelch_KLHDC2_KLHL20_DRC7"/>
    <property type="match status" value="1"/>
</dbReference>
<name>A0AAV0ASW5_PHAPC</name>
<keyword evidence="4" id="KW-0472">Membrane</keyword>
<accession>A0AAV0ASW5</accession>
<dbReference type="Proteomes" id="UP001153365">
    <property type="component" value="Unassembled WGS sequence"/>
</dbReference>
<feature type="region of interest" description="Disordered" evidence="3">
    <location>
        <begin position="659"/>
        <end position="702"/>
    </location>
</feature>
<keyword evidence="4" id="KW-1133">Transmembrane helix</keyword>
<keyword evidence="6" id="KW-1185">Reference proteome</keyword>
<comment type="caution">
    <text evidence="5">The sequence shown here is derived from an EMBL/GenBank/DDBJ whole genome shotgun (WGS) entry which is preliminary data.</text>
</comment>
<dbReference type="Gene3D" id="2.120.10.80">
    <property type="entry name" value="Kelch-type beta propeller"/>
    <property type="match status" value="2"/>
</dbReference>
<evidence type="ECO:0000256" key="3">
    <source>
        <dbReference type="SAM" id="MobiDB-lite"/>
    </source>
</evidence>
<keyword evidence="2" id="KW-0677">Repeat</keyword>